<organism evidence="1">
    <name type="scientific">Spironucleus salmonicida</name>
    <dbReference type="NCBI Taxonomy" id="348837"/>
    <lineage>
        <taxon>Eukaryota</taxon>
        <taxon>Metamonada</taxon>
        <taxon>Diplomonadida</taxon>
        <taxon>Hexamitidae</taxon>
        <taxon>Hexamitinae</taxon>
        <taxon>Spironucleus</taxon>
    </lineage>
</organism>
<gene>
    <name evidence="1" type="ORF">SS50377_12055</name>
    <name evidence="2" type="ORF">SS50377_24213</name>
</gene>
<accession>V6M3J6</accession>
<keyword evidence="3" id="KW-1185">Reference proteome</keyword>
<evidence type="ECO:0008006" key="4">
    <source>
        <dbReference type="Google" id="ProtNLM"/>
    </source>
</evidence>
<dbReference type="EMBL" id="KI546032">
    <property type="protein sequence ID" value="EST47864.1"/>
    <property type="molecule type" value="Genomic_DNA"/>
</dbReference>
<proteinExistence type="predicted"/>
<dbReference type="AlphaFoldDB" id="V6M3J6"/>
<reference evidence="2" key="2">
    <citation type="submission" date="2020-12" db="EMBL/GenBank/DDBJ databases">
        <title>New Spironucleus salmonicida genome in near-complete chromosomes.</title>
        <authorList>
            <person name="Xu F."/>
            <person name="Kurt Z."/>
            <person name="Jimenez-Gonzalez A."/>
            <person name="Astvaldsson A."/>
            <person name="Andersson J.O."/>
            <person name="Svard S.G."/>
        </authorList>
    </citation>
    <scope>NUCLEOTIDE SEQUENCE</scope>
    <source>
        <strain evidence="2">ATCC 50377</strain>
    </source>
</reference>
<dbReference type="EMBL" id="AUWU02000004">
    <property type="protein sequence ID" value="KAH0574262.1"/>
    <property type="molecule type" value="Genomic_DNA"/>
</dbReference>
<evidence type="ECO:0000313" key="1">
    <source>
        <dbReference type="EMBL" id="EST47864.1"/>
    </source>
</evidence>
<evidence type="ECO:0000313" key="3">
    <source>
        <dbReference type="Proteomes" id="UP000018208"/>
    </source>
</evidence>
<reference evidence="1 2" key="1">
    <citation type="journal article" date="2014" name="PLoS Genet.">
        <title>The Genome of Spironucleus salmonicida Highlights a Fish Pathogen Adapted to Fluctuating Environments.</title>
        <authorList>
            <person name="Xu F."/>
            <person name="Jerlstrom-Hultqvist J."/>
            <person name="Einarsson E."/>
            <person name="Astvaldsson A."/>
            <person name="Svard S.G."/>
            <person name="Andersson J.O."/>
        </authorList>
    </citation>
    <scope>NUCLEOTIDE SEQUENCE</scope>
    <source>
        <strain evidence="2">ATCC 50377</strain>
    </source>
</reference>
<dbReference type="Proteomes" id="UP000018208">
    <property type="component" value="Unassembled WGS sequence"/>
</dbReference>
<protein>
    <recommendedName>
        <fullName evidence="4">Cysteine-rich protein</fullName>
    </recommendedName>
</protein>
<dbReference type="VEuPathDB" id="GiardiaDB:SS50377_24213"/>
<evidence type="ECO:0000313" key="2">
    <source>
        <dbReference type="EMBL" id="KAH0574262.1"/>
    </source>
</evidence>
<sequence length="152" mass="17160">MKGFSLDQGNCIANTNIYDQHGNSSTCHTGFFCDSNSGNLCTSCSKITHNKTYKCTENLIKNCIQCDSQKSYCVKCIEGYELVFDHCVKRRCGFFQTLKTALMAFIVKKTHNKMLFALNVMENKNDIVAMLKDAILVDSGNIHVLLVYQVYI</sequence>
<name>V6M3J6_9EUKA</name>